<evidence type="ECO:0000313" key="3">
    <source>
        <dbReference type="Proteomes" id="UP001283361"/>
    </source>
</evidence>
<reference evidence="2" key="1">
    <citation type="journal article" date="2023" name="G3 (Bethesda)">
        <title>A reference genome for the long-term kleptoplast-retaining sea slug Elysia crispata morphotype clarki.</title>
        <authorList>
            <person name="Eastman K.E."/>
            <person name="Pendleton A.L."/>
            <person name="Shaikh M.A."/>
            <person name="Suttiyut T."/>
            <person name="Ogas R."/>
            <person name="Tomko P."/>
            <person name="Gavelis G."/>
            <person name="Widhalm J.R."/>
            <person name="Wisecaver J.H."/>
        </authorList>
    </citation>
    <scope>NUCLEOTIDE SEQUENCE</scope>
    <source>
        <strain evidence="2">ECLA1</strain>
    </source>
</reference>
<keyword evidence="3" id="KW-1185">Reference proteome</keyword>
<evidence type="ECO:0000256" key="1">
    <source>
        <dbReference type="SAM" id="MobiDB-lite"/>
    </source>
</evidence>
<feature type="compositionally biased region" description="Basic residues" evidence="1">
    <location>
        <begin position="1"/>
        <end position="11"/>
    </location>
</feature>
<name>A0AAE0XSJ7_9GAST</name>
<protein>
    <submittedName>
        <fullName evidence="2">Uncharacterized protein</fullName>
    </submittedName>
</protein>
<feature type="region of interest" description="Disordered" evidence="1">
    <location>
        <begin position="1"/>
        <end position="28"/>
    </location>
</feature>
<sequence length="28" mass="3411">MVKNNGRRSQKAKMERSEVKNQEEKFEE</sequence>
<comment type="caution">
    <text evidence="2">The sequence shown here is derived from an EMBL/GenBank/DDBJ whole genome shotgun (WGS) entry which is preliminary data.</text>
</comment>
<organism evidence="2 3">
    <name type="scientific">Elysia crispata</name>
    <name type="common">lettuce slug</name>
    <dbReference type="NCBI Taxonomy" id="231223"/>
    <lineage>
        <taxon>Eukaryota</taxon>
        <taxon>Metazoa</taxon>
        <taxon>Spiralia</taxon>
        <taxon>Lophotrochozoa</taxon>
        <taxon>Mollusca</taxon>
        <taxon>Gastropoda</taxon>
        <taxon>Heterobranchia</taxon>
        <taxon>Euthyneura</taxon>
        <taxon>Panpulmonata</taxon>
        <taxon>Sacoglossa</taxon>
        <taxon>Placobranchoidea</taxon>
        <taxon>Plakobranchidae</taxon>
        <taxon>Elysia</taxon>
    </lineage>
</organism>
<feature type="compositionally biased region" description="Basic and acidic residues" evidence="1">
    <location>
        <begin position="12"/>
        <end position="28"/>
    </location>
</feature>
<evidence type="ECO:0000313" key="2">
    <source>
        <dbReference type="EMBL" id="KAK3707678.1"/>
    </source>
</evidence>
<feature type="non-terminal residue" evidence="2">
    <location>
        <position position="1"/>
    </location>
</feature>
<dbReference type="Proteomes" id="UP001283361">
    <property type="component" value="Unassembled WGS sequence"/>
</dbReference>
<gene>
    <name evidence="2" type="ORF">RRG08_039406</name>
</gene>
<dbReference type="AlphaFoldDB" id="A0AAE0XSJ7"/>
<dbReference type="EMBL" id="JAWDGP010007711">
    <property type="protein sequence ID" value="KAK3707678.1"/>
    <property type="molecule type" value="Genomic_DNA"/>
</dbReference>
<proteinExistence type="predicted"/>
<accession>A0AAE0XSJ7</accession>